<dbReference type="Proteomes" id="UP000823960">
    <property type="component" value="Unassembled WGS sequence"/>
</dbReference>
<evidence type="ECO:0000313" key="2">
    <source>
        <dbReference type="Proteomes" id="UP000823960"/>
    </source>
</evidence>
<dbReference type="EMBL" id="DVOL01000031">
    <property type="protein sequence ID" value="HIV10522.1"/>
    <property type="molecule type" value="Genomic_DNA"/>
</dbReference>
<gene>
    <name evidence="1" type="ORF">IAD28_02360</name>
</gene>
<protein>
    <recommendedName>
        <fullName evidence="3">TFIIB-type domain-containing protein</fullName>
    </recommendedName>
</protein>
<dbReference type="InterPro" id="IPR054688">
    <property type="entry name" value="CD1247_N"/>
</dbReference>
<reference evidence="1" key="1">
    <citation type="submission" date="2020-10" db="EMBL/GenBank/DDBJ databases">
        <authorList>
            <person name="Gilroy R."/>
        </authorList>
    </citation>
    <scope>NUCLEOTIDE SEQUENCE</scope>
    <source>
        <strain evidence="1">1370</strain>
    </source>
</reference>
<sequence length="142" mass="15735">MSLSDKAQYIRGLIDGLGIDDSNPEGKVIGAMSKLLEELCDSVDSIDADVDDVVDFCNQLDEDLSDICDFLSDDEDEDDCCDCDDECCDCEDAEEFEYSTVCPTCGDTIELTEEMVAEGEIHCPNCNEHLEFDLEGIEDDEE</sequence>
<evidence type="ECO:0008006" key="3">
    <source>
        <dbReference type="Google" id="ProtNLM"/>
    </source>
</evidence>
<dbReference type="AlphaFoldDB" id="A0A9D1NQA1"/>
<name>A0A9D1NQA1_9FIRM</name>
<comment type="caution">
    <text evidence="1">The sequence shown here is derived from an EMBL/GenBank/DDBJ whole genome shotgun (WGS) entry which is preliminary data.</text>
</comment>
<accession>A0A9D1NQA1</accession>
<organism evidence="1 2">
    <name type="scientific">Candidatus Faeciplasma avium</name>
    <dbReference type="NCBI Taxonomy" id="2840798"/>
    <lineage>
        <taxon>Bacteria</taxon>
        <taxon>Bacillati</taxon>
        <taxon>Bacillota</taxon>
        <taxon>Clostridia</taxon>
        <taxon>Eubacteriales</taxon>
        <taxon>Oscillospiraceae</taxon>
        <taxon>Oscillospiraceae incertae sedis</taxon>
        <taxon>Candidatus Faeciplasma</taxon>
    </lineage>
</organism>
<proteinExistence type="predicted"/>
<reference evidence="1" key="2">
    <citation type="journal article" date="2021" name="PeerJ">
        <title>Extensive microbial diversity within the chicken gut microbiome revealed by metagenomics and culture.</title>
        <authorList>
            <person name="Gilroy R."/>
            <person name="Ravi A."/>
            <person name="Getino M."/>
            <person name="Pursley I."/>
            <person name="Horton D.L."/>
            <person name="Alikhan N.F."/>
            <person name="Baker D."/>
            <person name="Gharbi K."/>
            <person name="Hall N."/>
            <person name="Watson M."/>
            <person name="Adriaenssens E.M."/>
            <person name="Foster-Nyarko E."/>
            <person name="Jarju S."/>
            <person name="Secka A."/>
            <person name="Antonio M."/>
            <person name="Oren A."/>
            <person name="Chaudhuri R.R."/>
            <person name="La Ragione R."/>
            <person name="Hildebrand F."/>
            <person name="Pallen M.J."/>
        </authorList>
    </citation>
    <scope>NUCLEOTIDE SEQUENCE</scope>
    <source>
        <strain evidence="1">1370</strain>
    </source>
</reference>
<dbReference type="NCBIfam" id="NF045650">
    <property type="entry name" value="CD1247_Nterm"/>
    <property type="match status" value="1"/>
</dbReference>
<evidence type="ECO:0000313" key="1">
    <source>
        <dbReference type="EMBL" id="HIV10522.1"/>
    </source>
</evidence>